<protein>
    <submittedName>
        <fullName evidence="2">Uncharacterized protein</fullName>
    </submittedName>
</protein>
<evidence type="ECO:0000313" key="2">
    <source>
        <dbReference type="EMBL" id="RQM20331.1"/>
    </source>
</evidence>
<dbReference type="Proteomes" id="UP000284702">
    <property type="component" value="Unassembled WGS sequence"/>
</dbReference>
<feature type="transmembrane region" description="Helical" evidence="1">
    <location>
        <begin position="66"/>
        <end position="89"/>
    </location>
</feature>
<keyword evidence="1" id="KW-1133">Transmembrane helix</keyword>
<keyword evidence="1" id="KW-0812">Transmembrane</keyword>
<organism evidence="2 3">
    <name type="scientific">Aphanomyces astaci</name>
    <name type="common">Crayfish plague agent</name>
    <dbReference type="NCBI Taxonomy" id="112090"/>
    <lineage>
        <taxon>Eukaryota</taxon>
        <taxon>Sar</taxon>
        <taxon>Stramenopiles</taxon>
        <taxon>Oomycota</taxon>
        <taxon>Saprolegniomycetes</taxon>
        <taxon>Saprolegniales</taxon>
        <taxon>Verrucalvaceae</taxon>
        <taxon>Aphanomyces</taxon>
    </lineage>
</organism>
<keyword evidence="1" id="KW-0472">Membrane</keyword>
<gene>
    <name evidence="2" type="ORF">B5M09_003954</name>
</gene>
<sequence length="292" mass="32219">MRAVRLAQYGVNASSRMYFSVQQPVVLSSDVAWSFFGWVMLHDWVSQRHEVGSAHPGVLSSIDRGIYLRAISLYITYSFAVVAAMLLVYDASVRFQMLGRNLFRFNRVAGFVWIGRTLLLVRGMTSVIYLSTSNLSVANANGLVFFAWQPRSMATHLVVTGEATWIAYVVQNFLFAFASNHAYYAAPLSSALCRAVLFLANEIAPLQASATLDVMSGILGLRLFHVTYAFDVKSWTLRSHDIQRGRRLSQQLKLSHAPTVVKSIVVLEGEENRGGFCPGAFCGGTVSSRSGA</sequence>
<comment type="caution">
    <text evidence="2">The sequence shown here is derived from an EMBL/GenBank/DDBJ whole genome shotgun (WGS) entry which is preliminary data.</text>
</comment>
<name>A0A3R7YHF7_APHAT</name>
<evidence type="ECO:0000256" key="1">
    <source>
        <dbReference type="SAM" id="Phobius"/>
    </source>
</evidence>
<reference evidence="2" key="1">
    <citation type="submission" date="2018-07" db="EMBL/GenBank/DDBJ databases">
        <title>Annotation of Aphanomyces astaci genome assembly.</title>
        <authorList>
            <person name="Studholme D.J."/>
        </authorList>
    </citation>
    <scope>NUCLEOTIDE SEQUENCE [LARGE SCALE GENOMIC DNA]</scope>
    <source>
        <strain evidence="2">Pc</strain>
    </source>
</reference>
<proteinExistence type="predicted"/>
<evidence type="ECO:0000313" key="3">
    <source>
        <dbReference type="Proteomes" id="UP000284702"/>
    </source>
</evidence>
<dbReference type="EMBL" id="MZMZ02003940">
    <property type="protein sequence ID" value="RQM20331.1"/>
    <property type="molecule type" value="Genomic_DNA"/>
</dbReference>
<keyword evidence="3" id="KW-1185">Reference proteome</keyword>
<accession>A0A3R7YHF7</accession>
<dbReference type="AlphaFoldDB" id="A0A3R7YHF7"/>